<gene>
    <name evidence="2" type="ORF">BAY32_11290</name>
</gene>
<reference evidence="2 3" key="1">
    <citation type="submission" date="2016-06" db="EMBL/GenBank/DDBJ databases">
        <authorList>
            <person name="Nicholson A.C."/>
        </authorList>
    </citation>
    <scope>NUCLEOTIDE SEQUENCE [LARGE SCALE GENOMIC DNA]</scope>
    <source>
        <strain evidence="2 3">G4123</strain>
    </source>
</reference>
<evidence type="ECO:0000256" key="1">
    <source>
        <dbReference type="SAM" id="MobiDB-lite"/>
    </source>
</evidence>
<accession>A0AAJ3NAQ0</accession>
<dbReference type="EMBL" id="MAIC01000016">
    <property type="protein sequence ID" value="OPB73619.1"/>
    <property type="molecule type" value="Genomic_DNA"/>
</dbReference>
<dbReference type="RefSeq" id="WP_078402600.1">
    <property type="nucleotide sequence ID" value="NZ_CP016377.1"/>
</dbReference>
<feature type="compositionally biased region" description="Basic and acidic residues" evidence="1">
    <location>
        <begin position="431"/>
        <end position="442"/>
    </location>
</feature>
<evidence type="ECO:0000313" key="2">
    <source>
        <dbReference type="EMBL" id="OPB73619.1"/>
    </source>
</evidence>
<feature type="region of interest" description="Disordered" evidence="1">
    <location>
        <begin position="426"/>
        <end position="450"/>
    </location>
</feature>
<sequence length="450" mass="51712">MIELGSDAIVGDENLAFSFEVIDPRNKSSEPSWSPVDVFSMKPVVSRYADWNVFPYGENNRLPLMIRNIVYANSIAPGILNKKSGLFWGQGPKLYTESMINRELTRQYIDDPEIEAWLETWDWEKYILKCTVDYTHIESCYTKFINKKGWRIGSKNEIAYLEHVTPYKPLVVGKQYVPSHIILHREDDPLNYDVYPLFDKFNAFKSGQSILYSNLYTFCSDFFSIPQILGALPWIVQSTNVQKFIEALTKNSVNIKYHITSPKAFWDQKRDDLKKECEEKNIDYKESMLKKYKRELLREIKTVLSGLENAGKFWHSEEVLAEVGGGLEKMGWTITPIEQKMRDTVQSQIDIGNFANKSAAVGVGVHSAIGNVTEEGRSGSGSEQYYALNNFQQIGVDIPEMIIMEGMNAAIKINFPHKKKVKMGFYRNPAKRQEDMNKDDRNLTVPRNGK</sequence>
<evidence type="ECO:0000313" key="3">
    <source>
        <dbReference type="Proteomes" id="UP000190816"/>
    </source>
</evidence>
<protein>
    <submittedName>
        <fullName evidence="2">Uncharacterized protein</fullName>
    </submittedName>
</protein>
<organism evidence="2 3">
    <name type="scientific">Elizabethkingia ursingii</name>
    <dbReference type="NCBI Taxonomy" id="1756150"/>
    <lineage>
        <taxon>Bacteria</taxon>
        <taxon>Pseudomonadati</taxon>
        <taxon>Bacteroidota</taxon>
        <taxon>Flavobacteriia</taxon>
        <taxon>Flavobacteriales</taxon>
        <taxon>Weeksellaceae</taxon>
        <taxon>Elizabethkingia</taxon>
    </lineage>
</organism>
<dbReference type="KEGG" id="ego:BBD34_04930"/>
<comment type="caution">
    <text evidence="2">The sequence shown here is derived from an EMBL/GenBank/DDBJ whole genome shotgun (WGS) entry which is preliminary data.</text>
</comment>
<dbReference type="AlphaFoldDB" id="A0AAJ3NAQ0"/>
<proteinExistence type="predicted"/>
<name>A0AAJ3NAQ0_9FLAO</name>
<dbReference type="Proteomes" id="UP000190816">
    <property type="component" value="Unassembled WGS sequence"/>
</dbReference>